<name>A0A8T1W457_9STRA</name>
<keyword evidence="7" id="KW-1185">Reference proteome</keyword>
<accession>A0A8T1W457</accession>
<dbReference type="AlphaFoldDB" id="A0A8T1W457"/>
<comment type="domain">
    <text evidence="5">The RxLR-dEER motif acts to carry the protein into the host cell cytoplasm through binding to cell surface phosphatidylinositol-3-phosphate.</text>
</comment>
<keyword evidence="4 5" id="KW-0732">Signal</keyword>
<evidence type="ECO:0000313" key="7">
    <source>
        <dbReference type="Proteomes" id="UP000694044"/>
    </source>
</evidence>
<dbReference type="InterPro" id="IPR031825">
    <property type="entry name" value="RXLR"/>
</dbReference>
<evidence type="ECO:0000256" key="3">
    <source>
        <dbReference type="ARBA" id="ARBA00022525"/>
    </source>
</evidence>
<evidence type="ECO:0000256" key="2">
    <source>
        <dbReference type="ARBA" id="ARBA00010400"/>
    </source>
</evidence>
<dbReference type="Pfam" id="PF16810">
    <property type="entry name" value="RXLR"/>
    <property type="match status" value="1"/>
</dbReference>
<comment type="similarity">
    <text evidence="2 5">Belongs to the RxLR effector family.</text>
</comment>
<evidence type="ECO:0000256" key="1">
    <source>
        <dbReference type="ARBA" id="ARBA00004613"/>
    </source>
</evidence>
<dbReference type="Proteomes" id="UP000694044">
    <property type="component" value="Unassembled WGS sequence"/>
</dbReference>
<sequence length="231" mass="24983">MRLQFLVLLALAAVLAGADADATTVKTQSIMNRQSDARAKRHLRSDGAVGVDDEERAWYHDLAKLIKPNTKFDNPVLAKLAGKSLNGAYKSLGLKNMKTVDEIFSSSAFATWTTYMSHLNANSGNRPSTVAKFFSKKFGDKQAAEMFATASKSSDDVVSRMGAAYEYQLLRQWAEAGKTSKQVTKISPSLEGEYATLLVKLAVEAEGKSTQLAKANAAKKAARATRLGARA</sequence>
<protein>
    <recommendedName>
        <fullName evidence="5">RxLR effector protein</fullName>
    </recommendedName>
</protein>
<feature type="chain" id="PRO_5044953802" description="RxLR effector protein" evidence="5">
    <location>
        <begin position="21"/>
        <end position="231"/>
    </location>
</feature>
<keyword evidence="3 5" id="KW-0964">Secreted</keyword>
<feature type="signal peptide" evidence="5">
    <location>
        <begin position="1"/>
        <end position="20"/>
    </location>
</feature>
<evidence type="ECO:0000256" key="5">
    <source>
        <dbReference type="RuleBase" id="RU367124"/>
    </source>
</evidence>
<gene>
    <name evidence="6" type="ORF">PHYPSEUDO_015232</name>
</gene>
<dbReference type="EMBL" id="JAGDFM010000092">
    <property type="protein sequence ID" value="KAG7386834.1"/>
    <property type="molecule type" value="Genomic_DNA"/>
</dbReference>
<proteinExistence type="inferred from homology"/>
<comment type="function">
    <text evidence="5">Effector that suppresses plant defense responses during pathogen infection.</text>
</comment>
<dbReference type="OrthoDB" id="143728at2759"/>
<organism evidence="6 7">
    <name type="scientific">Phytophthora pseudosyringae</name>
    <dbReference type="NCBI Taxonomy" id="221518"/>
    <lineage>
        <taxon>Eukaryota</taxon>
        <taxon>Sar</taxon>
        <taxon>Stramenopiles</taxon>
        <taxon>Oomycota</taxon>
        <taxon>Peronosporomycetes</taxon>
        <taxon>Peronosporales</taxon>
        <taxon>Peronosporaceae</taxon>
        <taxon>Phytophthora</taxon>
    </lineage>
</organism>
<evidence type="ECO:0000256" key="4">
    <source>
        <dbReference type="ARBA" id="ARBA00022729"/>
    </source>
</evidence>
<comment type="subcellular location">
    <subcellularLocation>
        <location evidence="1 5">Secreted</location>
    </subcellularLocation>
</comment>
<reference evidence="6" key="1">
    <citation type="submission" date="2021-02" db="EMBL/GenBank/DDBJ databases">
        <authorList>
            <person name="Palmer J.M."/>
        </authorList>
    </citation>
    <scope>NUCLEOTIDE SEQUENCE</scope>
    <source>
        <strain evidence="6">SCRP734</strain>
    </source>
</reference>
<evidence type="ECO:0000313" key="6">
    <source>
        <dbReference type="EMBL" id="KAG7386834.1"/>
    </source>
</evidence>
<comment type="caution">
    <text evidence="6">The sequence shown here is derived from an EMBL/GenBank/DDBJ whole genome shotgun (WGS) entry which is preliminary data.</text>
</comment>